<dbReference type="AlphaFoldDB" id="A0A2P5DUZ8"/>
<gene>
    <name evidence="5" type="ORF">TorRG33x02_240870</name>
</gene>
<protein>
    <recommendedName>
        <fullName evidence="4">Diacylglycerol glucosyltransferase N-terminal domain-containing protein</fullName>
    </recommendedName>
</protein>
<dbReference type="STRING" id="63057.A0A2P5DUZ8"/>
<comment type="caution">
    <text evidence="5">The sequence shown here is derived from an EMBL/GenBank/DDBJ whole genome shotgun (WGS) entry which is preliminary data.</text>
</comment>
<dbReference type="Pfam" id="PF06925">
    <property type="entry name" value="MGDG_synth"/>
    <property type="match status" value="1"/>
</dbReference>
<dbReference type="InParanoid" id="A0A2P5DUZ8"/>
<comment type="similarity">
    <text evidence="1">Belongs to the glycosyltransferase 28 family.</text>
</comment>
<evidence type="ECO:0000256" key="1">
    <source>
        <dbReference type="ARBA" id="ARBA00006962"/>
    </source>
</evidence>
<dbReference type="EMBL" id="JXTC01000247">
    <property type="protein sequence ID" value="PON77115.1"/>
    <property type="molecule type" value="Genomic_DNA"/>
</dbReference>
<name>A0A2P5DUZ8_TREOI</name>
<keyword evidence="6" id="KW-1185">Reference proteome</keyword>
<dbReference type="InterPro" id="IPR050519">
    <property type="entry name" value="Glycosyltransf_28_UgtP"/>
</dbReference>
<sequence length="100" mass="11712">LSLYSYLCFFWPPYEIQRPIFVRLVCDTGSGQRASIEAIKAALYKEFGDECQVFVIDLWSDHTPWQFKQLPRGYNFFKGIMEDGILCIYTMSCSFITRLS</sequence>
<reference evidence="6" key="1">
    <citation type="submission" date="2016-06" db="EMBL/GenBank/DDBJ databases">
        <title>Parallel loss of symbiosis genes in relatives of nitrogen-fixing non-legume Parasponia.</title>
        <authorList>
            <person name="Van Velzen R."/>
            <person name="Holmer R."/>
            <person name="Bu F."/>
            <person name="Rutten L."/>
            <person name="Van Zeijl A."/>
            <person name="Liu W."/>
            <person name="Santuari L."/>
            <person name="Cao Q."/>
            <person name="Sharma T."/>
            <person name="Shen D."/>
            <person name="Roswanjaya Y."/>
            <person name="Wardhani T."/>
            <person name="Kalhor M.S."/>
            <person name="Jansen J."/>
            <person name="Van den Hoogen J."/>
            <person name="Gungor B."/>
            <person name="Hartog M."/>
            <person name="Hontelez J."/>
            <person name="Verver J."/>
            <person name="Yang W.-C."/>
            <person name="Schijlen E."/>
            <person name="Repin R."/>
            <person name="Schilthuizen M."/>
            <person name="Schranz E."/>
            <person name="Heidstra R."/>
            <person name="Miyata K."/>
            <person name="Fedorova E."/>
            <person name="Kohlen W."/>
            <person name="Bisseling T."/>
            <person name="Smit S."/>
            <person name="Geurts R."/>
        </authorList>
    </citation>
    <scope>NUCLEOTIDE SEQUENCE [LARGE SCALE GENOMIC DNA]</scope>
    <source>
        <strain evidence="6">cv. RG33-2</strain>
    </source>
</reference>
<dbReference type="PANTHER" id="PTHR43025">
    <property type="entry name" value="MONOGALACTOSYLDIACYLGLYCEROL SYNTHASE"/>
    <property type="match status" value="1"/>
</dbReference>
<proteinExistence type="inferred from homology"/>
<dbReference type="Proteomes" id="UP000237000">
    <property type="component" value="Unassembled WGS sequence"/>
</dbReference>
<dbReference type="OrthoDB" id="200404at2759"/>
<accession>A0A2P5DUZ8</accession>
<keyword evidence="3" id="KW-0808">Transferase</keyword>
<organism evidence="5 6">
    <name type="scientific">Trema orientale</name>
    <name type="common">Charcoal tree</name>
    <name type="synonym">Celtis orientalis</name>
    <dbReference type="NCBI Taxonomy" id="63057"/>
    <lineage>
        <taxon>Eukaryota</taxon>
        <taxon>Viridiplantae</taxon>
        <taxon>Streptophyta</taxon>
        <taxon>Embryophyta</taxon>
        <taxon>Tracheophyta</taxon>
        <taxon>Spermatophyta</taxon>
        <taxon>Magnoliopsida</taxon>
        <taxon>eudicotyledons</taxon>
        <taxon>Gunneridae</taxon>
        <taxon>Pentapetalae</taxon>
        <taxon>rosids</taxon>
        <taxon>fabids</taxon>
        <taxon>Rosales</taxon>
        <taxon>Cannabaceae</taxon>
        <taxon>Trema</taxon>
    </lineage>
</organism>
<dbReference type="InterPro" id="IPR009695">
    <property type="entry name" value="Diacylglyc_glucosyltr_N"/>
</dbReference>
<dbReference type="GO" id="GO:0016758">
    <property type="term" value="F:hexosyltransferase activity"/>
    <property type="evidence" value="ECO:0007669"/>
    <property type="project" value="InterPro"/>
</dbReference>
<evidence type="ECO:0000256" key="2">
    <source>
        <dbReference type="ARBA" id="ARBA00022676"/>
    </source>
</evidence>
<dbReference type="GO" id="GO:0016020">
    <property type="term" value="C:membrane"/>
    <property type="evidence" value="ECO:0007669"/>
    <property type="project" value="GOC"/>
</dbReference>
<feature type="domain" description="Diacylglycerol glucosyltransferase N-terminal" evidence="4">
    <location>
        <begin position="34"/>
        <end position="77"/>
    </location>
</feature>
<keyword evidence="2" id="KW-0328">Glycosyltransferase</keyword>
<dbReference type="PANTHER" id="PTHR43025:SF3">
    <property type="entry name" value="MONOGALACTOSYLDIACYLGLYCEROL SYNTHASE 1, CHLOROPLASTIC"/>
    <property type="match status" value="1"/>
</dbReference>
<evidence type="ECO:0000313" key="5">
    <source>
        <dbReference type="EMBL" id="PON77115.1"/>
    </source>
</evidence>
<evidence type="ECO:0000259" key="4">
    <source>
        <dbReference type="Pfam" id="PF06925"/>
    </source>
</evidence>
<evidence type="ECO:0000313" key="6">
    <source>
        <dbReference type="Proteomes" id="UP000237000"/>
    </source>
</evidence>
<evidence type="ECO:0000256" key="3">
    <source>
        <dbReference type="ARBA" id="ARBA00022679"/>
    </source>
</evidence>
<dbReference type="GO" id="GO:0009247">
    <property type="term" value="P:glycolipid biosynthetic process"/>
    <property type="evidence" value="ECO:0007669"/>
    <property type="project" value="InterPro"/>
</dbReference>
<feature type="non-terminal residue" evidence="5">
    <location>
        <position position="1"/>
    </location>
</feature>